<dbReference type="Gene3D" id="2.60.120.10">
    <property type="entry name" value="Jelly Rolls"/>
    <property type="match status" value="1"/>
</dbReference>
<dbReference type="EMBL" id="BORR01000006">
    <property type="protein sequence ID" value="GIO37081.1"/>
    <property type="molecule type" value="Genomic_DNA"/>
</dbReference>
<dbReference type="InterPro" id="IPR003313">
    <property type="entry name" value="AraC-bd"/>
</dbReference>
<evidence type="ECO:0000313" key="5">
    <source>
        <dbReference type="EMBL" id="GIO37081.1"/>
    </source>
</evidence>
<reference evidence="5 6" key="1">
    <citation type="submission" date="2021-03" db="EMBL/GenBank/DDBJ databases">
        <title>Antimicrobial resistance genes in bacteria isolated from Japanese honey, and their potential for conferring macrolide and lincosamide resistance in the American foulbrood pathogen Paenibacillus larvae.</title>
        <authorList>
            <person name="Okamoto M."/>
            <person name="Kumagai M."/>
            <person name="Kanamori H."/>
            <person name="Takamatsu D."/>
        </authorList>
    </citation>
    <scope>NUCLEOTIDE SEQUENCE [LARGE SCALE GENOMIC DNA]</scope>
    <source>
        <strain evidence="5 6">J41TS12</strain>
    </source>
</reference>
<dbReference type="PROSITE" id="PS00041">
    <property type="entry name" value="HTH_ARAC_FAMILY_1"/>
    <property type="match status" value="1"/>
</dbReference>
<evidence type="ECO:0000256" key="3">
    <source>
        <dbReference type="ARBA" id="ARBA00023163"/>
    </source>
</evidence>
<keyword evidence="3" id="KW-0804">Transcription</keyword>
<proteinExistence type="predicted"/>
<dbReference type="SUPFAM" id="SSF46689">
    <property type="entry name" value="Homeodomain-like"/>
    <property type="match status" value="2"/>
</dbReference>
<dbReference type="InterPro" id="IPR018060">
    <property type="entry name" value="HTH_AraC"/>
</dbReference>
<dbReference type="Proteomes" id="UP000681162">
    <property type="component" value="Unassembled WGS sequence"/>
</dbReference>
<evidence type="ECO:0000256" key="2">
    <source>
        <dbReference type="ARBA" id="ARBA00023125"/>
    </source>
</evidence>
<dbReference type="Pfam" id="PF12833">
    <property type="entry name" value="HTH_18"/>
    <property type="match status" value="1"/>
</dbReference>
<evidence type="ECO:0000313" key="6">
    <source>
        <dbReference type="Proteomes" id="UP000681162"/>
    </source>
</evidence>
<dbReference type="AlphaFoldDB" id="A0A919XRI5"/>
<evidence type="ECO:0000256" key="1">
    <source>
        <dbReference type="ARBA" id="ARBA00023015"/>
    </source>
</evidence>
<keyword evidence="2" id="KW-0238">DNA-binding</keyword>
<dbReference type="PROSITE" id="PS01124">
    <property type="entry name" value="HTH_ARAC_FAMILY_2"/>
    <property type="match status" value="1"/>
</dbReference>
<evidence type="ECO:0000259" key="4">
    <source>
        <dbReference type="PROSITE" id="PS01124"/>
    </source>
</evidence>
<dbReference type="PANTHER" id="PTHR43280">
    <property type="entry name" value="ARAC-FAMILY TRANSCRIPTIONAL REGULATOR"/>
    <property type="match status" value="1"/>
</dbReference>
<dbReference type="Pfam" id="PF02311">
    <property type="entry name" value="AraC_binding"/>
    <property type="match status" value="1"/>
</dbReference>
<dbReference type="SMART" id="SM00342">
    <property type="entry name" value="HTH_ARAC"/>
    <property type="match status" value="1"/>
</dbReference>
<protein>
    <submittedName>
        <fullName evidence="5">Transcriptional regulator</fullName>
    </submittedName>
</protein>
<dbReference type="GO" id="GO:0003700">
    <property type="term" value="F:DNA-binding transcription factor activity"/>
    <property type="evidence" value="ECO:0007669"/>
    <property type="project" value="InterPro"/>
</dbReference>
<dbReference type="Gene3D" id="1.10.10.60">
    <property type="entry name" value="Homeodomain-like"/>
    <property type="match status" value="2"/>
</dbReference>
<dbReference type="InterPro" id="IPR018062">
    <property type="entry name" value="HTH_AraC-typ_CS"/>
</dbReference>
<dbReference type="RefSeq" id="WP_212939394.1">
    <property type="nucleotide sequence ID" value="NZ_BORR01000006.1"/>
</dbReference>
<dbReference type="InterPro" id="IPR009057">
    <property type="entry name" value="Homeodomain-like_sf"/>
</dbReference>
<dbReference type="InterPro" id="IPR037923">
    <property type="entry name" value="HTH-like"/>
</dbReference>
<dbReference type="GO" id="GO:0043565">
    <property type="term" value="F:sequence-specific DNA binding"/>
    <property type="evidence" value="ECO:0007669"/>
    <property type="project" value="InterPro"/>
</dbReference>
<dbReference type="InterPro" id="IPR014710">
    <property type="entry name" value="RmlC-like_jellyroll"/>
</dbReference>
<sequence>MSVRLRELQEYEHEYADFIYYTPGDLDREGQLWPVRAGRTIAKPNYQVGPKRIECFSLHLILEGTVALEFEGQRIELGKDDLFCLFPNHTYHYYTIPGEAPLQMSWIALDGSRILSLLKLAGLTTEKPYSMKHVTPQLKLAAERMLASMAKFERWNPALSLELQGLACEILSGLMPPASRGHDSEPAGWIRECMEFMDLHATEGISVQQVASFAGVHRSYFSNAFTNQVGVPPQKYIQHIRMEKAKQLLVGTDATVTEIALSLGYPNLYTFTRAFKAYYKTTPLYVRASGTN</sequence>
<organism evidence="5 6">
    <name type="scientific">Paenibacillus antibioticophila</name>
    <dbReference type="NCBI Taxonomy" id="1274374"/>
    <lineage>
        <taxon>Bacteria</taxon>
        <taxon>Bacillati</taxon>
        <taxon>Bacillota</taxon>
        <taxon>Bacilli</taxon>
        <taxon>Bacillales</taxon>
        <taxon>Paenibacillaceae</taxon>
        <taxon>Paenibacillus</taxon>
    </lineage>
</organism>
<accession>A0A919XRI5</accession>
<gene>
    <name evidence="5" type="ORF">J41TS12_19420</name>
</gene>
<name>A0A919XRI5_9BACL</name>
<dbReference type="SUPFAM" id="SSF51215">
    <property type="entry name" value="Regulatory protein AraC"/>
    <property type="match status" value="1"/>
</dbReference>
<keyword evidence="6" id="KW-1185">Reference proteome</keyword>
<keyword evidence="1" id="KW-0805">Transcription regulation</keyword>
<comment type="caution">
    <text evidence="5">The sequence shown here is derived from an EMBL/GenBank/DDBJ whole genome shotgun (WGS) entry which is preliminary data.</text>
</comment>
<dbReference type="PANTHER" id="PTHR43280:SF28">
    <property type="entry name" value="HTH-TYPE TRANSCRIPTIONAL ACTIVATOR RHAS"/>
    <property type="match status" value="1"/>
</dbReference>
<feature type="domain" description="HTH araC/xylS-type" evidence="4">
    <location>
        <begin position="191"/>
        <end position="289"/>
    </location>
</feature>